<comment type="catalytic activity">
    <reaction evidence="16">
        <text>a ubiquinone + NADH + 5 H(+)(in) = a ubiquinol + NAD(+) + 4 H(+)(out)</text>
        <dbReference type="Rhea" id="RHEA:29091"/>
        <dbReference type="Rhea" id="RHEA-COMP:9565"/>
        <dbReference type="Rhea" id="RHEA-COMP:9566"/>
        <dbReference type="ChEBI" id="CHEBI:15378"/>
        <dbReference type="ChEBI" id="CHEBI:16389"/>
        <dbReference type="ChEBI" id="CHEBI:17976"/>
        <dbReference type="ChEBI" id="CHEBI:57540"/>
        <dbReference type="ChEBI" id="CHEBI:57945"/>
        <dbReference type="EC" id="7.1.1.2"/>
    </reaction>
    <physiologicalReaction direction="left-to-right" evidence="16">
        <dbReference type="Rhea" id="RHEA:29092"/>
    </physiologicalReaction>
</comment>
<protein>
    <recommendedName>
        <fullName evidence="4 17">NADH-ubiquinone oxidoreductase chain 4L</fullName>
        <ecNumber evidence="3 17">7.1.1.2</ecNumber>
    </recommendedName>
</protein>
<dbReference type="GeneID" id="7670191"/>
<evidence type="ECO:0000256" key="3">
    <source>
        <dbReference type="ARBA" id="ARBA00012944"/>
    </source>
</evidence>
<keyword evidence="5 17" id="KW-0813">Transport</keyword>
<reference evidence="18" key="1">
    <citation type="journal article" date="2008" name="Gene">
        <title>Effect of taxon sampling on recovering the phylogeny of squamate reptiles based on complete mitochondrial genome and nuclear gene sequence data.</title>
        <authorList>
            <person name="Albert E.M."/>
            <person name="San Mauro D."/>
            <person name="Garcia-Paris M."/>
            <person name="Ruber L."/>
            <person name="Zardoya R."/>
        </authorList>
    </citation>
    <scope>NUCLEOTIDE SEQUENCE</scope>
</reference>
<dbReference type="PANTHER" id="PTHR11434">
    <property type="entry name" value="NADH-UBIQUINONE OXIDOREDUCTASE SUBUNIT ND4L"/>
    <property type="match status" value="1"/>
</dbReference>
<sequence length="98" mass="10725">MTPHFFMLTTAFILGLIGMAFHRIHLISVLLCIETMMLTLYFILTTMALNPATPTTTSAPLMLLTLSACEAGTGLALLVATVRTHSNDHMNNMNILQC</sequence>
<keyword evidence="9 17" id="KW-0249">Electron transport</keyword>
<dbReference type="Gene3D" id="1.10.287.3510">
    <property type="match status" value="1"/>
</dbReference>
<evidence type="ECO:0000256" key="16">
    <source>
        <dbReference type="ARBA" id="ARBA00048769"/>
    </source>
</evidence>
<feature type="transmembrane region" description="Helical" evidence="17">
    <location>
        <begin position="6"/>
        <end position="22"/>
    </location>
</feature>
<dbReference type="EMBL" id="EU443257">
    <property type="protein sequence ID" value="ABZ79348.1"/>
    <property type="molecule type" value="Genomic_DNA"/>
</dbReference>
<evidence type="ECO:0000256" key="7">
    <source>
        <dbReference type="ARBA" id="ARBA00022692"/>
    </source>
</evidence>
<evidence type="ECO:0000256" key="15">
    <source>
        <dbReference type="ARBA" id="ARBA00043911"/>
    </source>
</evidence>
<comment type="similarity">
    <text evidence="2 17">Belongs to the complex I subunit 4L family.</text>
</comment>
<dbReference type="InterPro" id="IPR001133">
    <property type="entry name" value="NADH_UbQ_OxRdtase_chain4L/K"/>
</dbReference>
<evidence type="ECO:0000256" key="8">
    <source>
        <dbReference type="ARBA" id="ARBA00022967"/>
    </source>
</evidence>
<dbReference type="EC" id="7.1.1.2" evidence="3 17"/>
<evidence type="ECO:0000256" key="5">
    <source>
        <dbReference type="ARBA" id="ARBA00022448"/>
    </source>
</evidence>
<gene>
    <name evidence="18" type="primary">ND4L</name>
</gene>
<keyword evidence="17" id="KW-0999">Mitochondrion inner membrane</keyword>
<evidence type="ECO:0000256" key="1">
    <source>
        <dbReference type="ARBA" id="ARBA00004225"/>
    </source>
</evidence>
<dbReference type="GO" id="GO:0042773">
    <property type="term" value="P:ATP synthesis coupled electron transport"/>
    <property type="evidence" value="ECO:0007669"/>
    <property type="project" value="UniProtKB-UniRule"/>
</dbReference>
<keyword evidence="8 17" id="KW-1278">Translocase</keyword>
<evidence type="ECO:0000256" key="9">
    <source>
        <dbReference type="ARBA" id="ARBA00022982"/>
    </source>
</evidence>
<evidence type="ECO:0000256" key="4">
    <source>
        <dbReference type="ARBA" id="ARBA00016612"/>
    </source>
</evidence>
<dbReference type="GO" id="GO:0030964">
    <property type="term" value="C:NADH dehydrogenase complex"/>
    <property type="evidence" value="ECO:0007669"/>
    <property type="project" value="TreeGrafter"/>
</dbReference>
<dbReference type="GO" id="GO:0005743">
    <property type="term" value="C:mitochondrial inner membrane"/>
    <property type="evidence" value="ECO:0007669"/>
    <property type="project" value="UniProtKB-SubCell"/>
</dbReference>
<name>B7SN18_BLACI</name>
<dbReference type="CTD" id="4539"/>
<keyword evidence="14 17" id="KW-0472">Membrane</keyword>
<comment type="function">
    <text evidence="15">Core subunit of the mitochondrial membrane respiratory chain NADH dehydrogenase (Complex I) which catalyzes electron transfer from NADH through the respiratory chain, using ubiquinone as an electron acceptor. Part of the enzyme membrane arm which is embedded in the lipid bilayer and involved in proton translocation.</text>
</comment>
<dbReference type="Pfam" id="PF00420">
    <property type="entry name" value="Oxidored_q2"/>
    <property type="match status" value="1"/>
</dbReference>
<comment type="subcellular location">
    <subcellularLocation>
        <location evidence="17">Mitochondrion inner membrane</location>
        <topology evidence="17">Multi-pass membrane protein</topology>
    </subcellularLocation>
    <subcellularLocation>
        <location evidence="1">Mitochondrion membrane</location>
        <topology evidence="1">Multi-pass membrane protein</topology>
    </subcellularLocation>
</comment>
<dbReference type="AlphaFoldDB" id="B7SN18"/>
<keyword evidence="13 17" id="KW-0496">Mitochondrion</keyword>
<keyword evidence="6 17" id="KW-0679">Respiratory chain</keyword>
<evidence type="ECO:0000256" key="12">
    <source>
        <dbReference type="ARBA" id="ARBA00023075"/>
    </source>
</evidence>
<evidence type="ECO:0000256" key="14">
    <source>
        <dbReference type="ARBA" id="ARBA00023136"/>
    </source>
</evidence>
<dbReference type="InterPro" id="IPR039428">
    <property type="entry name" value="NUOK/Mnh_C1-like"/>
</dbReference>
<evidence type="ECO:0000256" key="2">
    <source>
        <dbReference type="ARBA" id="ARBA00010519"/>
    </source>
</evidence>
<accession>B7SN18</accession>
<feature type="transmembrane region" description="Helical" evidence="17">
    <location>
        <begin position="61"/>
        <end position="82"/>
    </location>
</feature>
<evidence type="ECO:0000256" key="13">
    <source>
        <dbReference type="ARBA" id="ARBA00023128"/>
    </source>
</evidence>
<proteinExistence type="inferred from homology"/>
<evidence type="ECO:0000256" key="10">
    <source>
        <dbReference type="ARBA" id="ARBA00022989"/>
    </source>
</evidence>
<dbReference type="GO" id="GO:0016651">
    <property type="term" value="F:oxidoreductase activity, acting on NAD(P)H"/>
    <property type="evidence" value="ECO:0007669"/>
    <property type="project" value="InterPro"/>
</dbReference>
<keyword evidence="11 17" id="KW-0520">NAD</keyword>
<dbReference type="GO" id="GO:0008137">
    <property type="term" value="F:NADH dehydrogenase (ubiquinone) activity"/>
    <property type="evidence" value="ECO:0007669"/>
    <property type="project" value="UniProtKB-EC"/>
</dbReference>
<dbReference type="RefSeq" id="YP_002791193.1">
    <property type="nucleotide sequence ID" value="NC_012433.1"/>
</dbReference>
<evidence type="ECO:0000256" key="6">
    <source>
        <dbReference type="ARBA" id="ARBA00022660"/>
    </source>
</evidence>
<organism evidence="18">
    <name type="scientific">Blanus cinereus</name>
    <name type="common">Mediterranean worm lizard</name>
    <name type="synonym">Amphisbaena cinerea</name>
    <dbReference type="NCBI Taxonomy" id="227091"/>
    <lineage>
        <taxon>Eukaryota</taxon>
        <taxon>Metazoa</taxon>
        <taxon>Chordata</taxon>
        <taxon>Craniata</taxon>
        <taxon>Vertebrata</taxon>
        <taxon>Euteleostomi</taxon>
        <taxon>Lepidosauria</taxon>
        <taxon>Squamata</taxon>
        <taxon>Bifurcata</taxon>
        <taxon>Unidentata</taxon>
        <taxon>Episquamata</taxon>
        <taxon>Laterata</taxon>
        <taxon>Lacertibaenia</taxon>
        <taxon>Amphisbaenia</taxon>
        <taxon>Blanidae</taxon>
        <taxon>Blanus</taxon>
    </lineage>
</organism>
<keyword evidence="7 17" id="KW-0812">Transmembrane</keyword>
<keyword evidence="10 17" id="KW-1133">Transmembrane helix</keyword>
<geneLocation type="mitochondrion" evidence="18"/>
<evidence type="ECO:0000313" key="18">
    <source>
        <dbReference type="EMBL" id="ABZ79348.1"/>
    </source>
</evidence>
<keyword evidence="12 17" id="KW-0830">Ubiquinone</keyword>
<feature type="transmembrane region" description="Helical" evidence="17">
    <location>
        <begin position="29"/>
        <end position="49"/>
    </location>
</feature>
<evidence type="ECO:0000256" key="17">
    <source>
        <dbReference type="RuleBase" id="RU004419"/>
    </source>
</evidence>
<dbReference type="PANTHER" id="PTHR11434:SF0">
    <property type="entry name" value="NADH-UBIQUINONE OXIDOREDUCTASE CHAIN 4L"/>
    <property type="match status" value="1"/>
</dbReference>
<evidence type="ECO:0000256" key="11">
    <source>
        <dbReference type="ARBA" id="ARBA00023027"/>
    </source>
</evidence>